<dbReference type="InterPro" id="IPR050256">
    <property type="entry name" value="Glycosyltransferase_2"/>
</dbReference>
<evidence type="ECO:0000256" key="5">
    <source>
        <dbReference type="ARBA" id="ARBA00022692"/>
    </source>
</evidence>
<keyword evidence="5 9" id="KW-0812">Transmembrane</keyword>
<dbReference type="GO" id="GO:0005886">
    <property type="term" value="C:plasma membrane"/>
    <property type="evidence" value="ECO:0007669"/>
    <property type="project" value="UniProtKB-SubCell"/>
</dbReference>
<feature type="domain" description="Glycosyltransferase 2-like" evidence="10">
    <location>
        <begin position="6"/>
        <end position="167"/>
    </location>
</feature>
<organism evidence="11 12">
    <name type="scientific">Chryseotalea sanaruensis</name>
    <dbReference type="NCBI Taxonomy" id="2482724"/>
    <lineage>
        <taxon>Bacteria</taxon>
        <taxon>Pseudomonadati</taxon>
        <taxon>Bacteroidota</taxon>
        <taxon>Cytophagia</taxon>
        <taxon>Cytophagales</taxon>
        <taxon>Chryseotaleaceae</taxon>
        <taxon>Chryseotalea</taxon>
    </lineage>
</organism>
<name>A0A401UDA0_9BACT</name>
<dbReference type="InterPro" id="IPR029044">
    <property type="entry name" value="Nucleotide-diphossugar_trans"/>
</dbReference>
<gene>
    <name evidence="11" type="ORF">SanaruYs_30920</name>
</gene>
<accession>A0A401UDA0</accession>
<dbReference type="CDD" id="cd04187">
    <property type="entry name" value="DPM1_like_bac"/>
    <property type="match status" value="1"/>
</dbReference>
<dbReference type="EMBL" id="BHXQ01000005">
    <property type="protein sequence ID" value="GCC52853.1"/>
    <property type="molecule type" value="Genomic_DNA"/>
</dbReference>
<sequence>MTRRISIVIPVYNEGRNIQPLYNRIHDILINARFNYEIIFVDDGSNDQSLSEIQRIAKADPDVFYIELSRNFGHQFALKAGIDMAQGDCVISMDADLQHPPGLIPTLIEKWQNGFDIVYTIRKDDKNTSSFKRKSSSFFYSLMRVLSDLELEKGTADFRLMDRRAVDAINRFGETDLFIRGLVKWMGFRQTSIEYSPGMRHAGESKYSLGKMISFAYRGITSFSTKPLLLTAYLGIAFFIISLSYLPYALISYFTGNAVNGWTSLIMTIIFFGGLQLLMLGIIGLYLGKLVLQVKQRPLYLIRESNHPNLRNTVNETKTR</sequence>
<dbReference type="SUPFAM" id="SSF53448">
    <property type="entry name" value="Nucleotide-diphospho-sugar transferases"/>
    <property type="match status" value="1"/>
</dbReference>
<dbReference type="Pfam" id="PF00535">
    <property type="entry name" value="Glycos_transf_2"/>
    <property type="match status" value="1"/>
</dbReference>
<dbReference type="PANTHER" id="PTHR48090">
    <property type="entry name" value="UNDECAPRENYL-PHOSPHATE 4-DEOXY-4-FORMAMIDO-L-ARABINOSE TRANSFERASE-RELATED"/>
    <property type="match status" value="1"/>
</dbReference>
<comment type="caution">
    <text evidence="11">The sequence shown here is derived from an EMBL/GenBank/DDBJ whole genome shotgun (WGS) entry which is preliminary data.</text>
</comment>
<dbReference type="RefSeq" id="WP_127123495.1">
    <property type="nucleotide sequence ID" value="NZ_BHXQ01000005.1"/>
</dbReference>
<dbReference type="InterPro" id="IPR001173">
    <property type="entry name" value="Glyco_trans_2-like"/>
</dbReference>
<dbReference type="AlphaFoldDB" id="A0A401UDA0"/>
<evidence type="ECO:0000256" key="4">
    <source>
        <dbReference type="ARBA" id="ARBA00022679"/>
    </source>
</evidence>
<dbReference type="FunFam" id="3.90.550.10:FF:000079">
    <property type="entry name" value="Probable glycosyl transferase"/>
    <property type="match status" value="1"/>
</dbReference>
<dbReference type="OrthoDB" id="9807778at2"/>
<comment type="similarity">
    <text evidence="8">Belongs to the glycosyltransferase 2 family. GtrB subfamily.</text>
</comment>
<dbReference type="GO" id="GO:0016757">
    <property type="term" value="F:glycosyltransferase activity"/>
    <property type="evidence" value="ECO:0007669"/>
    <property type="project" value="UniProtKB-KW"/>
</dbReference>
<evidence type="ECO:0000256" key="6">
    <source>
        <dbReference type="ARBA" id="ARBA00022989"/>
    </source>
</evidence>
<dbReference type="Proteomes" id="UP000288227">
    <property type="component" value="Unassembled WGS sequence"/>
</dbReference>
<evidence type="ECO:0000256" key="9">
    <source>
        <dbReference type="SAM" id="Phobius"/>
    </source>
</evidence>
<proteinExistence type="inferred from homology"/>
<dbReference type="Gene3D" id="3.90.550.10">
    <property type="entry name" value="Spore Coat Polysaccharide Biosynthesis Protein SpsA, Chain A"/>
    <property type="match status" value="1"/>
</dbReference>
<feature type="transmembrane region" description="Helical" evidence="9">
    <location>
        <begin position="262"/>
        <end position="287"/>
    </location>
</feature>
<reference evidence="11 12" key="1">
    <citation type="submission" date="2018-11" db="EMBL/GenBank/DDBJ databases">
        <title>Chryseotalea sanarue gen. nov., sp., nov., a member of the family Cytophagaceae, isolated from a brackish lake in Hamamatsu Japan.</title>
        <authorList>
            <person name="Maejima Y."/>
            <person name="Iino T."/>
            <person name="Muraguchi Y."/>
            <person name="Fukuda K."/>
            <person name="Ohkuma M."/>
            <person name="Moriuchi R."/>
            <person name="Dohra H."/>
            <person name="Kimbara K."/>
            <person name="Shintani M."/>
        </authorList>
    </citation>
    <scope>NUCLEOTIDE SEQUENCE [LARGE SCALE GENOMIC DNA]</scope>
    <source>
        <strain evidence="11 12">Ys</strain>
    </source>
</reference>
<evidence type="ECO:0000313" key="12">
    <source>
        <dbReference type="Proteomes" id="UP000288227"/>
    </source>
</evidence>
<protein>
    <submittedName>
        <fullName evidence="11">Glycosyltransferase</fullName>
    </submittedName>
</protein>
<keyword evidence="12" id="KW-1185">Reference proteome</keyword>
<keyword evidence="6 9" id="KW-1133">Transmembrane helix</keyword>
<evidence type="ECO:0000256" key="8">
    <source>
        <dbReference type="ARBA" id="ARBA00038152"/>
    </source>
</evidence>
<keyword evidence="3" id="KW-0328">Glycosyltransferase</keyword>
<keyword evidence="7 9" id="KW-0472">Membrane</keyword>
<feature type="transmembrane region" description="Helical" evidence="9">
    <location>
        <begin position="228"/>
        <end position="250"/>
    </location>
</feature>
<evidence type="ECO:0000256" key="7">
    <source>
        <dbReference type="ARBA" id="ARBA00023136"/>
    </source>
</evidence>
<evidence type="ECO:0000256" key="1">
    <source>
        <dbReference type="ARBA" id="ARBA00004651"/>
    </source>
</evidence>
<evidence type="ECO:0000313" key="11">
    <source>
        <dbReference type="EMBL" id="GCC52853.1"/>
    </source>
</evidence>
<keyword evidence="2" id="KW-1003">Cell membrane</keyword>
<evidence type="ECO:0000259" key="10">
    <source>
        <dbReference type="Pfam" id="PF00535"/>
    </source>
</evidence>
<evidence type="ECO:0000256" key="3">
    <source>
        <dbReference type="ARBA" id="ARBA00022676"/>
    </source>
</evidence>
<evidence type="ECO:0000256" key="2">
    <source>
        <dbReference type="ARBA" id="ARBA00022475"/>
    </source>
</evidence>
<keyword evidence="4 11" id="KW-0808">Transferase</keyword>
<comment type="subcellular location">
    <subcellularLocation>
        <location evidence="1">Cell membrane</location>
        <topology evidence="1">Multi-pass membrane protein</topology>
    </subcellularLocation>
</comment>
<dbReference type="PANTHER" id="PTHR48090:SF1">
    <property type="entry name" value="PROPHAGE BACTOPRENOL GLUCOSYL TRANSFERASE HOMOLOG"/>
    <property type="match status" value="1"/>
</dbReference>